<organism evidence="2 3">
    <name type="scientific">Brassica cretica</name>
    <name type="common">Mustard</name>
    <dbReference type="NCBI Taxonomy" id="69181"/>
    <lineage>
        <taxon>Eukaryota</taxon>
        <taxon>Viridiplantae</taxon>
        <taxon>Streptophyta</taxon>
        <taxon>Embryophyta</taxon>
        <taxon>Tracheophyta</taxon>
        <taxon>Spermatophyta</taxon>
        <taxon>Magnoliopsida</taxon>
        <taxon>eudicotyledons</taxon>
        <taxon>Gunneridae</taxon>
        <taxon>Pentapetalae</taxon>
        <taxon>rosids</taxon>
        <taxon>malvids</taxon>
        <taxon>Brassicales</taxon>
        <taxon>Brassicaceae</taxon>
        <taxon>Brassiceae</taxon>
        <taxon>Brassica</taxon>
    </lineage>
</organism>
<gene>
    <name evidence="2" type="ORF">F2Q69_00036438</name>
</gene>
<feature type="compositionally biased region" description="Polar residues" evidence="1">
    <location>
        <begin position="138"/>
        <end position="149"/>
    </location>
</feature>
<comment type="caution">
    <text evidence="2">The sequence shown here is derived from an EMBL/GenBank/DDBJ whole genome shotgun (WGS) entry which is preliminary data.</text>
</comment>
<dbReference type="EMBL" id="QGKX02000004">
    <property type="protein sequence ID" value="KAF3602999.1"/>
    <property type="molecule type" value="Genomic_DNA"/>
</dbReference>
<protein>
    <submittedName>
        <fullName evidence="2">Uncharacterized protein</fullName>
    </submittedName>
</protein>
<proteinExistence type="predicted"/>
<evidence type="ECO:0000256" key="1">
    <source>
        <dbReference type="SAM" id="MobiDB-lite"/>
    </source>
</evidence>
<dbReference type="Proteomes" id="UP000712600">
    <property type="component" value="Unassembled WGS sequence"/>
</dbReference>
<sequence>MFSQLLRLNAFGGEPASSGFEWHFTPKLVTTVRLEANHRKTVCLYLQFLIVQYIVDNFLIAENLAHTKTPSRSSRRDEAVDTDLASIGVRTKPLEPPEYLPPRARATTCHRRESCLPPPRRRPLPCSAPFRHRPPPSSATGKPSPSPVTTGDRRR</sequence>
<reference evidence="2" key="1">
    <citation type="submission" date="2019-12" db="EMBL/GenBank/DDBJ databases">
        <title>Genome sequencing and annotation of Brassica cretica.</title>
        <authorList>
            <person name="Studholme D.J."/>
            <person name="Sarris P."/>
        </authorList>
    </citation>
    <scope>NUCLEOTIDE SEQUENCE</scope>
    <source>
        <strain evidence="2">PFS-109/04</strain>
        <tissue evidence="2">Leaf</tissue>
    </source>
</reference>
<dbReference type="AlphaFoldDB" id="A0A8S9SPZ9"/>
<name>A0A8S9SPZ9_BRACR</name>
<evidence type="ECO:0000313" key="2">
    <source>
        <dbReference type="EMBL" id="KAF3602999.1"/>
    </source>
</evidence>
<feature type="region of interest" description="Disordered" evidence="1">
    <location>
        <begin position="65"/>
        <end position="155"/>
    </location>
</feature>
<evidence type="ECO:0000313" key="3">
    <source>
        <dbReference type="Proteomes" id="UP000712600"/>
    </source>
</evidence>
<accession>A0A8S9SPZ9</accession>